<accession>A0ABV9CMV7</accession>
<gene>
    <name evidence="1" type="ORF">ACFO60_28035</name>
</gene>
<reference evidence="2" key="1">
    <citation type="journal article" date="2019" name="Int. J. Syst. Evol. Microbiol.">
        <title>The Global Catalogue of Microorganisms (GCM) 10K type strain sequencing project: providing services to taxonomists for standard genome sequencing and annotation.</title>
        <authorList>
            <consortium name="The Broad Institute Genomics Platform"/>
            <consortium name="The Broad Institute Genome Sequencing Center for Infectious Disease"/>
            <person name="Wu L."/>
            <person name="Ma J."/>
        </authorList>
    </citation>
    <scope>NUCLEOTIDE SEQUENCE [LARGE SCALE GENOMIC DNA]</scope>
    <source>
        <strain evidence="2">CGMCC 4.7132</strain>
    </source>
</reference>
<dbReference type="EMBL" id="JBHSFP010000024">
    <property type="protein sequence ID" value="MFC4534624.1"/>
    <property type="molecule type" value="Genomic_DNA"/>
</dbReference>
<proteinExistence type="predicted"/>
<organism evidence="1 2">
    <name type="scientific">Sphaerisporangium dianthi</name>
    <dbReference type="NCBI Taxonomy" id="1436120"/>
    <lineage>
        <taxon>Bacteria</taxon>
        <taxon>Bacillati</taxon>
        <taxon>Actinomycetota</taxon>
        <taxon>Actinomycetes</taxon>
        <taxon>Streptosporangiales</taxon>
        <taxon>Streptosporangiaceae</taxon>
        <taxon>Sphaerisporangium</taxon>
    </lineage>
</organism>
<evidence type="ECO:0008006" key="3">
    <source>
        <dbReference type="Google" id="ProtNLM"/>
    </source>
</evidence>
<comment type="caution">
    <text evidence="1">The sequence shown here is derived from an EMBL/GenBank/DDBJ whole genome shotgun (WGS) entry which is preliminary data.</text>
</comment>
<dbReference type="Proteomes" id="UP001596004">
    <property type="component" value="Unassembled WGS sequence"/>
</dbReference>
<keyword evidence="2" id="KW-1185">Reference proteome</keyword>
<evidence type="ECO:0000313" key="1">
    <source>
        <dbReference type="EMBL" id="MFC4534624.1"/>
    </source>
</evidence>
<sequence length="666" mass="75667">MSDPNLGRANIADDSATVGVQAEAVHGDVYVYQVLSDAPPERKFEVGVLYLTGGMPARARECIREAVLNGQVTSHYCYYLLLAVLSGRTLQQVPKEDLSLLRFAQGKLVDKMDDEWTQAIKVINALLASLQAPDVDPLAIEEQLEELIDARRDEILRSLEMLLKGPVQDGFWTRSFESARRDRCDHQRLQRVWKFFQPEPAKARVRPPRPPDTTIREWILSITSGTILLASIYHISLQSWQHSWSSTAVALLLVGTGCYAFTKNGVEWCFRATRVKAKDLMYLTAERRLSSTRQGFADKIDRQFDEYFARYVPRDVRRAEWLTHIAGIRRVLRDEVVEIYRESRTDAKQVAWLTRYLVANVKDRWQKGVLWEYREQLRVSAFTKVSFAIGAMVLTTGGTVLTWNGLHVAPFSVTAAGIIMGAVGRSTVRGWLRIILEHKRFAADQAESTQLLAERNAAFYRWKRKLSDRPGDPEMAHWLDCDRKALMEEAMRHYKLQPHDLIAHAFIEAPAASYKRARVRKGPWRYSRYTILVFLLTEDGVRQMTVDLDFEKATLHNRVRINYRYESVAAVQATEADDAHRTFELTLMNGAPIKVEVTGPAPTVDLETGEDMRTVSQVTLDSAGLASTLHILEGVAAEGKEWISQERKREQDGLADLMDTTDGLLG</sequence>
<protein>
    <recommendedName>
        <fullName evidence="3">SMODS and SLOG-associating 2TM effector domain-containing protein</fullName>
    </recommendedName>
</protein>
<evidence type="ECO:0000313" key="2">
    <source>
        <dbReference type="Proteomes" id="UP001596004"/>
    </source>
</evidence>
<name>A0ABV9CMV7_9ACTN</name>
<dbReference type="RefSeq" id="WP_380845631.1">
    <property type="nucleotide sequence ID" value="NZ_JBHSFP010000024.1"/>
</dbReference>